<keyword evidence="4 8" id="KW-0812">Transmembrane</keyword>
<feature type="transmembrane region" description="Helical" evidence="8">
    <location>
        <begin position="128"/>
        <end position="148"/>
    </location>
</feature>
<keyword evidence="5 8" id="KW-1133">Transmembrane helix</keyword>
<dbReference type="PANTHER" id="PTHR48022:SF70">
    <property type="entry name" value="MONOSACCHARIDE TRANSPORTER, PUTATIVE (AFU_ORTHOLOGUE AFUA_5G14540)-RELATED"/>
    <property type="match status" value="1"/>
</dbReference>
<dbReference type="GO" id="GO:0005351">
    <property type="term" value="F:carbohydrate:proton symporter activity"/>
    <property type="evidence" value="ECO:0007669"/>
    <property type="project" value="TreeGrafter"/>
</dbReference>
<feature type="transmembrane region" description="Helical" evidence="8">
    <location>
        <begin position="154"/>
        <end position="176"/>
    </location>
</feature>
<dbReference type="OrthoDB" id="6133115at2759"/>
<comment type="subcellular location">
    <subcellularLocation>
        <location evidence="1">Membrane</location>
        <topology evidence="1">Multi-pass membrane protein</topology>
    </subcellularLocation>
</comment>
<keyword evidence="11" id="KW-1185">Reference proteome</keyword>
<feature type="transmembrane region" description="Helical" evidence="8">
    <location>
        <begin position="222"/>
        <end position="241"/>
    </location>
</feature>
<keyword evidence="3 7" id="KW-0813">Transport</keyword>
<evidence type="ECO:0000256" key="1">
    <source>
        <dbReference type="ARBA" id="ARBA00004141"/>
    </source>
</evidence>
<dbReference type="InterPro" id="IPR020846">
    <property type="entry name" value="MFS_dom"/>
</dbReference>
<dbReference type="InterPro" id="IPR003663">
    <property type="entry name" value="Sugar/inositol_transpt"/>
</dbReference>
<feature type="transmembrane region" description="Helical" evidence="8">
    <location>
        <begin position="351"/>
        <end position="369"/>
    </location>
</feature>
<protein>
    <submittedName>
        <fullName evidence="10">Sugar transporter</fullName>
    </submittedName>
</protein>
<feature type="transmembrane region" description="Helical" evidence="8">
    <location>
        <begin position="477"/>
        <end position="499"/>
    </location>
</feature>
<evidence type="ECO:0000259" key="9">
    <source>
        <dbReference type="PROSITE" id="PS50850"/>
    </source>
</evidence>
<dbReference type="EMBL" id="KZ678128">
    <property type="protein sequence ID" value="PSN75123.1"/>
    <property type="molecule type" value="Genomic_DNA"/>
</dbReference>
<dbReference type="Proteomes" id="UP000240883">
    <property type="component" value="Unassembled WGS sequence"/>
</dbReference>
<evidence type="ECO:0000256" key="4">
    <source>
        <dbReference type="ARBA" id="ARBA00022692"/>
    </source>
</evidence>
<dbReference type="InterPro" id="IPR050360">
    <property type="entry name" value="MFS_Sugar_Transporters"/>
</dbReference>
<dbReference type="Gene3D" id="1.20.1250.20">
    <property type="entry name" value="MFS general substrate transporter like domains"/>
    <property type="match status" value="1"/>
</dbReference>
<proteinExistence type="inferred from homology"/>
<feature type="transmembrane region" description="Helical" evidence="8">
    <location>
        <begin position="56"/>
        <end position="80"/>
    </location>
</feature>
<evidence type="ECO:0000256" key="8">
    <source>
        <dbReference type="SAM" id="Phobius"/>
    </source>
</evidence>
<organism evidence="10 11">
    <name type="scientific">Corynespora cassiicola Philippines</name>
    <dbReference type="NCBI Taxonomy" id="1448308"/>
    <lineage>
        <taxon>Eukaryota</taxon>
        <taxon>Fungi</taxon>
        <taxon>Dikarya</taxon>
        <taxon>Ascomycota</taxon>
        <taxon>Pezizomycotina</taxon>
        <taxon>Dothideomycetes</taxon>
        <taxon>Pleosporomycetidae</taxon>
        <taxon>Pleosporales</taxon>
        <taxon>Corynesporascaceae</taxon>
        <taxon>Corynespora</taxon>
    </lineage>
</organism>
<feature type="transmembrane region" description="Helical" evidence="8">
    <location>
        <begin position="100"/>
        <end position="121"/>
    </location>
</feature>
<evidence type="ECO:0000313" key="10">
    <source>
        <dbReference type="EMBL" id="PSN75123.1"/>
    </source>
</evidence>
<evidence type="ECO:0000256" key="7">
    <source>
        <dbReference type="RuleBase" id="RU003346"/>
    </source>
</evidence>
<name>A0A2T2PBS8_CORCC</name>
<feature type="transmembrane region" description="Helical" evidence="8">
    <location>
        <begin position="315"/>
        <end position="339"/>
    </location>
</feature>
<evidence type="ECO:0000313" key="11">
    <source>
        <dbReference type="Proteomes" id="UP000240883"/>
    </source>
</evidence>
<dbReference type="SUPFAM" id="SSF103473">
    <property type="entry name" value="MFS general substrate transporter"/>
    <property type="match status" value="1"/>
</dbReference>
<dbReference type="GO" id="GO:0016020">
    <property type="term" value="C:membrane"/>
    <property type="evidence" value="ECO:0007669"/>
    <property type="project" value="UniProtKB-SubCell"/>
</dbReference>
<sequence>MAEREQKNEEFVGEKQLTDDGRKVIDEKEVEGVNASLAAVMAKHAPNPWGKGHIQLYILASVCFLNSTMSGFDGSLMGSINVLPNYTRYYGLPNTGTASTGIVFAIFQIGQMCAAFFVWVADWLGRKWLIFIGTIGVIVGTIVTSTAQSLPTFIGGRFLLAFFAQLACAASPLYLVEVSPPQYRGTLAGMYNTFYYFGSILATTAVYGAHKGLSHSHLDWRLPLWLQMVCPGLVSFVILFFPESPRWLVGKDRHEEARNFVVKYHANGDPNHPLVSLEMAEMIDSLRREPITGVRNFFDLSVLVKTRARRYRTMLNVVFAWFGQFSGNNVVSYYLPYLLANVGIKSVDTKLILNIIYALVGWVFATAGARMHDVIGRRKMLLGATAGMAIALAITAGTAAGYVNTGSKISSNASIAFIYIFGAIFAFAYTSMQPIYPAEVMSNDMRAKGMGTYKLAGGCAGFVNTYAAPIALTNIGYWFYVFFVFWDIFEFVFMYFFFVETKGLTLEEMDEIFEAKNPRKASTEKKQVKLRTILEADGKVEEELVHKQNV</sequence>
<evidence type="ECO:0000256" key="6">
    <source>
        <dbReference type="ARBA" id="ARBA00023136"/>
    </source>
</evidence>
<feature type="transmembrane region" description="Helical" evidence="8">
    <location>
        <begin position="188"/>
        <end position="210"/>
    </location>
</feature>
<evidence type="ECO:0000256" key="2">
    <source>
        <dbReference type="ARBA" id="ARBA00010992"/>
    </source>
</evidence>
<dbReference type="FunFam" id="1.20.1250.20:FF:000134">
    <property type="entry name" value="MFS sugar transporter protein"/>
    <property type="match status" value="1"/>
</dbReference>
<dbReference type="NCBIfam" id="TIGR00879">
    <property type="entry name" value="SP"/>
    <property type="match status" value="1"/>
</dbReference>
<accession>A0A2T2PBS8</accession>
<keyword evidence="6 8" id="KW-0472">Membrane</keyword>
<feature type="transmembrane region" description="Helical" evidence="8">
    <location>
        <begin position="381"/>
        <end position="403"/>
    </location>
</feature>
<feature type="transmembrane region" description="Helical" evidence="8">
    <location>
        <begin position="409"/>
        <end position="430"/>
    </location>
</feature>
<gene>
    <name evidence="10" type="ORF">BS50DRAFT_540935</name>
</gene>
<dbReference type="AlphaFoldDB" id="A0A2T2PBS8"/>
<dbReference type="Pfam" id="PF00083">
    <property type="entry name" value="Sugar_tr"/>
    <property type="match status" value="1"/>
</dbReference>
<dbReference type="PANTHER" id="PTHR48022">
    <property type="entry name" value="PLASTIDIC GLUCOSE TRANSPORTER 4"/>
    <property type="match status" value="1"/>
</dbReference>
<feature type="domain" description="Major facilitator superfamily (MFS) profile" evidence="9">
    <location>
        <begin position="59"/>
        <end position="502"/>
    </location>
</feature>
<evidence type="ECO:0000256" key="3">
    <source>
        <dbReference type="ARBA" id="ARBA00022448"/>
    </source>
</evidence>
<feature type="transmembrane region" description="Helical" evidence="8">
    <location>
        <begin position="451"/>
        <end position="471"/>
    </location>
</feature>
<reference evidence="10 11" key="1">
    <citation type="journal article" date="2018" name="Front. Microbiol.">
        <title>Genome-Wide Analysis of Corynespora cassiicola Leaf Fall Disease Putative Effectors.</title>
        <authorList>
            <person name="Lopez D."/>
            <person name="Ribeiro S."/>
            <person name="Label P."/>
            <person name="Fumanal B."/>
            <person name="Venisse J.S."/>
            <person name="Kohler A."/>
            <person name="de Oliveira R.R."/>
            <person name="Labutti K."/>
            <person name="Lipzen A."/>
            <person name="Lail K."/>
            <person name="Bauer D."/>
            <person name="Ohm R.A."/>
            <person name="Barry K.W."/>
            <person name="Spatafora J."/>
            <person name="Grigoriev I.V."/>
            <person name="Martin F.M."/>
            <person name="Pujade-Renaud V."/>
        </authorList>
    </citation>
    <scope>NUCLEOTIDE SEQUENCE [LARGE SCALE GENOMIC DNA]</scope>
    <source>
        <strain evidence="10 11">Philippines</strain>
    </source>
</reference>
<keyword evidence="10" id="KW-0762">Sugar transport</keyword>
<dbReference type="PROSITE" id="PS50850">
    <property type="entry name" value="MFS"/>
    <property type="match status" value="1"/>
</dbReference>
<evidence type="ECO:0000256" key="5">
    <source>
        <dbReference type="ARBA" id="ARBA00022989"/>
    </source>
</evidence>
<dbReference type="InterPro" id="IPR005828">
    <property type="entry name" value="MFS_sugar_transport-like"/>
</dbReference>
<comment type="similarity">
    <text evidence="2 7">Belongs to the major facilitator superfamily. Sugar transporter (TC 2.A.1.1) family.</text>
</comment>
<dbReference type="InterPro" id="IPR036259">
    <property type="entry name" value="MFS_trans_sf"/>
</dbReference>